<dbReference type="EMBL" id="ADLO01000062">
    <property type="protein sequence ID" value="KGF55167.1"/>
    <property type="molecule type" value="Genomic_DNA"/>
</dbReference>
<dbReference type="PROSITE" id="PS50931">
    <property type="entry name" value="HTH_LYSR"/>
    <property type="match status" value="1"/>
</dbReference>
<evidence type="ECO:0000313" key="6">
    <source>
        <dbReference type="EMBL" id="KGF55167.1"/>
    </source>
</evidence>
<dbReference type="Pfam" id="PF03466">
    <property type="entry name" value="LysR_substrate"/>
    <property type="match status" value="1"/>
</dbReference>
<reference evidence="6 7" key="1">
    <citation type="submission" date="2011-08" db="EMBL/GenBank/DDBJ databases">
        <title>The Genome Sequence of Clostridium orbiscindens 1_3_50AFAA.</title>
        <authorList>
            <consortium name="The Broad Institute Genome Sequencing Platform"/>
            <person name="Earl A."/>
            <person name="Ward D."/>
            <person name="Feldgarden M."/>
            <person name="Gevers D."/>
            <person name="Daigneault M."/>
            <person name="Strauss J."/>
            <person name="Allen-Vercoe E."/>
            <person name="Young S.K."/>
            <person name="Zeng Q."/>
            <person name="Gargeya S."/>
            <person name="Fitzgerald M."/>
            <person name="Haas B."/>
            <person name="Abouelleil A."/>
            <person name="Alvarado L."/>
            <person name="Arachchi H.M."/>
            <person name="Berlin A."/>
            <person name="Brown A."/>
            <person name="Chapman S.B."/>
            <person name="Chen Z."/>
            <person name="Dunbar C."/>
            <person name="Freedman E."/>
            <person name="Gearin G."/>
            <person name="Gellesch M."/>
            <person name="Goldberg J."/>
            <person name="Griggs A."/>
            <person name="Gujja S."/>
            <person name="Heiman D."/>
            <person name="Howarth C."/>
            <person name="Larson L."/>
            <person name="Lui A."/>
            <person name="MacDonald P.J.P."/>
            <person name="Montmayeur A."/>
            <person name="Murphy C."/>
            <person name="Neiman D."/>
            <person name="Pearson M."/>
            <person name="Priest M."/>
            <person name="Roberts A."/>
            <person name="Saif S."/>
            <person name="Shea T."/>
            <person name="Shenoy N."/>
            <person name="Sisk P."/>
            <person name="Stolte C."/>
            <person name="Sykes S."/>
            <person name="Wortman J."/>
            <person name="Nusbaum C."/>
            <person name="Birren B."/>
        </authorList>
    </citation>
    <scope>NUCLEOTIDE SEQUENCE [LARGE SCALE GENOMIC DNA]</scope>
    <source>
        <strain evidence="6 7">1_3_50AFAA</strain>
    </source>
</reference>
<dbReference type="InterPro" id="IPR036388">
    <property type="entry name" value="WH-like_DNA-bd_sf"/>
</dbReference>
<dbReference type="Gene3D" id="3.40.190.290">
    <property type="match status" value="1"/>
</dbReference>
<sequence>MELSQLRYFIAVAKLGNMSKAAETLFVSQPNLSTSISRLEEEVGVPLFERRRGKIALNQNGELLLKSVEQAVSLLDAGVQAVRNQHSGRPEPLSIVCMTDDTTLLEHFLLEHPEVNLIHQRADLPNVTSLLDRCEVDLAMTVLPPPSEEVVYERIYACNFGMLMRREHPLAALPAVAHRELAGVHLAIDGSRVNKETFCAAENSKFGLTPIIDYDVRHLDLLTSLVESNNCVSIVPAVKYKELSLQGKHPDLVFREYADGAPTAYWGIAYNKRRPLTELGQCFRAFVQSYFTSIDTRYADAQEPSAG</sequence>
<dbReference type="SUPFAM" id="SSF46785">
    <property type="entry name" value="Winged helix' DNA-binding domain"/>
    <property type="match status" value="1"/>
</dbReference>
<dbReference type="PATRIC" id="fig|742738.3.peg.2202"/>
<evidence type="ECO:0000256" key="3">
    <source>
        <dbReference type="ARBA" id="ARBA00023125"/>
    </source>
</evidence>
<dbReference type="Pfam" id="PF00126">
    <property type="entry name" value="HTH_1"/>
    <property type="match status" value="1"/>
</dbReference>
<dbReference type="FunFam" id="1.10.10.10:FF:000001">
    <property type="entry name" value="LysR family transcriptional regulator"/>
    <property type="match status" value="1"/>
</dbReference>
<dbReference type="Proteomes" id="UP000029585">
    <property type="component" value="Unassembled WGS sequence"/>
</dbReference>
<name>A0A096CK33_FLAPL</name>
<gene>
    <name evidence="6" type="ORF">HMPREF9460_02146</name>
</gene>
<dbReference type="Gene3D" id="1.10.10.10">
    <property type="entry name" value="Winged helix-like DNA-binding domain superfamily/Winged helix DNA-binding domain"/>
    <property type="match status" value="1"/>
</dbReference>
<evidence type="ECO:0000256" key="1">
    <source>
        <dbReference type="ARBA" id="ARBA00009437"/>
    </source>
</evidence>
<keyword evidence="4" id="KW-0804">Transcription</keyword>
<dbReference type="GO" id="GO:0003677">
    <property type="term" value="F:DNA binding"/>
    <property type="evidence" value="ECO:0007669"/>
    <property type="project" value="UniProtKB-KW"/>
</dbReference>
<keyword evidence="3" id="KW-0238">DNA-binding</keyword>
<dbReference type="PRINTS" id="PR00039">
    <property type="entry name" value="HTHLYSR"/>
</dbReference>
<dbReference type="HOGENOM" id="CLU_039613_6_2_9"/>
<comment type="similarity">
    <text evidence="1">Belongs to the LysR transcriptional regulatory family.</text>
</comment>
<dbReference type="PANTHER" id="PTHR30346">
    <property type="entry name" value="TRANSCRIPTIONAL DUAL REGULATOR HCAR-RELATED"/>
    <property type="match status" value="1"/>
</dbReference>
<keyword evidence="7" id="KW-1185">Reference proteome</keyword>
<accession>A0A096CK33</accession>
<dbReference type="InterPro" id="IPR036390">
    <property type="entry name" value="WH_DNA-bd_sf"/>
</dbReference>
<dbReference type="CDD" id="cd05466">
    <property type="entry name" value="PBP2_LTTR_substrate"/>
    <property type="match status" value="1"/>
</dbReference>
<feature type="domain" description="HTH lysR-type" evidence="5">
    <location>
        <begin position="1"/>
        <end position="58"/>
    </location>
</feature>
<evidence type="ECO:0000313" key="7">
    <source>
        <dbReference type="Proteomes" id="UP000029585"/>
    </source>
</evidence>
<dbReference type="PANTHER" id="PTHR30346:SF28">
    <property type="entry name" value="HTH-TYPE TRANSCRIPTIONAL REGULATOR CYNR"/>
    <property type="match status" value="1"/>
</dbReference>
<protein>
    <recommendedName>
        <fullName evidence="5">HTH lysR-type domain-containing protein</fullName>
    </recommendedName>
</protein>
<keyword evidence="2" id="KW-0805">Transcription regulation</keyword>
<dbReference type="InterPro" id="IPR005119">
    <property type="entry name" value="LysR_subst-bd"/>
</dbReference>
<dbReference type="RefSeq" id="WP_009258369.1">
    <property type="nucleotide sequence ID" value="NZ_KN174163.1"/>
</dbReference>
<dbReference type="AlphaFoldDB" id="A0A096CK33"/>
<evidence type="ECO:0000259" key="5">
    <source>
        <dbReference type="PROSITE" id="PS50931"/>
    </source>
</evidence>
<comment type="caution">
    <text evidence="6">The sequence shown here is derived from an EMBL/GenBank/DDBJ whole genome shotgun (WGS) entry which is preliminary data.</text>
</comment>
<evidence type="ECO:0000256" key="4">
    <source>
        <dbReference type="ARBA" id="ARBA00023163"/>
    </source>
</evidence>
<dbReference type="SUPFAM" id="SSF53850">
    <property type="entry name" value="Periplasmic binding protein-like II"/>
    <property type="match status" value="1"/>
</dbReference>
<dbReference type="InterPro" id="IPR000847">
    <property type="entry name" value="LysR_HTH_N"/>
</dbReference>
<dbReference type="GO" id="GO:0032993">
    <property type="term" value="C:protein-DNA complex"/>
    <property type="evidence" value="ECO:0007669"/>
    <property type="project" value="TreeGrafter"/>
</dbReference>
<dbReference type="GO" id="GO:0003700">
    <property type="term" value="F:DNA-binding transcription factor activity"/>
    <property type="evidence" value="ECO:0007669"/>
    <property type="project" value="InterPro"/>
</dbReference>
<proteinExistence type="inferred from homology"/>
<evidence type="ECO:0000256" key="2">
    <source>
        <dbReference type="ARBA" id="ARBA00023015"/>
    </source>
</evidence>
<dbReference type="eggNOG" id="COG0583">
    <property type="taxonomic scope" value="Bacteria"/>
</dbReference>
<organism evidence="6 7">
    <name type="scientific">Flavonifractor plautii 1_3_50AFAA</name>
    <dbReference type="NCBI Taxonomy" id="742738"/>
    <lineage>
        <taxon>Bacteria</taxon>
        <taxon>Bacillati</taxon>
        <taxon>Bacillota</taxon>
        <taxon>Clostridia</taxon>
        <taxon>Eubacteriales</taxon>
        <taxon>Oscillospiraceae</taxon>
        <taxon>Flavonifractor</taxon>
    </lineage>
</organism>